<feature type="compositionally biased region" description="Polar residues" evidence="1">
    <location>
        <begin position="73"/>
        <end position="85"/>
    </location>
</feature>
<dbReference type="AlphaFoldDB" id="A0A251UDU7"/>
<feature type="compositionally biased region" description="Low complexity" evidence="1">
    <location>
        <begin position="27"/>
        <end position="44"/>
    </location>
</feature>
<evidence type="ECO:0000313" key="3">
    <source>
        <dbReference type="Proteomes" id="UP000215914"/>
    </source>
</evidence>
<evidence type="ECO:0000256" key="1">
    <source>
        <dbReference type="SAM" id="MobiDB-lite"/>
    </source>
</evidence>
<dbReference type="Proteomes" id="UP000215914">
    <property type="component" value="Chromosome 7"/>
</dbReference>
<feature type="compositionally biased region" description="Polar residues" evidence="1">
    <location>
        <begin position="111"/>
        <end position="120"/>
    </location>
</feature>
<feature type="region of interest" description="Disordered" evidence="1">
    <location>
        <begin position="109"/>
        <end position="137"/>
    </location>
</feature>
<organism evidence="2 3">
    <name type="scientific">Helianthus annuus</name>
    <name type="common">Common sunflower</name>
    <dbReference type="NCBI Taxonomy" id="4232"/>
    <lineage>
        <taxon>Eukaryota</taxon>
        <taxon>Viridiplantae</taxon>
        <taxon>Streptophyta</taxon>
        <taxon>Embryophyta</taxon>
        <taxon>Tracheophyta</taxon>
        <taxon>Spermatophyta</taxon>
        <taxon>Magnoliopsida</taxon>
        <taxon>eudicotyledons</taxon>
        <taxon>Gunneridae</taxon>
        <taxon>Pentapetalae</taxon>
        <taxon>asterids</taxon>
        <taxon>campanulids</taxon>
        <taxon>Asterales</taxon>
        <taxon>Asteraceae</taxon>
        <taxon>Asteroideae</taxon>
        <taxon>Heliantheae alliance</taxon>
        <taxon>Heliantheae</taxon>
        <taxon>Helianthus</taxon>
    </lineage>
</organism>
<gene>
    <name evidence="2" type="ORF">HannXRQ_Chr07g0202091</name>
</gene>
<feature type="compositionally biased region" description="Polar residues" evidence="1">
    <location>
        <begin position="53"/>
        <end position="63"/>
    </location>
</feature>
<feature type="region of interest" description="Disordered" evidence="1">
    <location>
        <begin position="1"/>
        <end position="94"/>
    </location>
</feature>
<dbReference type="PANTHER" id="PTHR33738">
    <property type="entry name" value="EMB|CAB82975.1"/>
    <property type="match status" value="1"/>
</dbReference>
<sequence length="267" mass="29209">MDHKKQQSSGSSSSSSFTENLFGPKDVSSASSSGLFSSVFGPSSTGLGRHPSHSTNTGLSKNQEFGGPYGSGKPSTQDYKAQRSTGPDYRNETAEPSYLSSSIYYGGQEVYSPNTQTTRPPHTVKKDGGETDPNGSSASRGNWISLLLNGVSYYACMKMKIRELFLLVLTSGHMELNVTSFNSLYGLSYLWKMVLEDIHHTLTTQDHPKTRSLVVRMEVANLLHQTMPQIQKPLALHIHPRKMEVIMIQMGAVLQGETGGKDLSTIK</sequence>
<dbReference type="InParanoid" id="A0A251UDU7"/>
<reference evidence="3" key="1">
    <citation type="journal article" date="2017" name="Nature">
        <title>The sunflower genome provides insights into oil metabolism, flowering and Asterid evolution.</title>
        <authorList>
            <person name="Badouin H."/>
            <person name="Gouzy J."/>
            <person name="Grassa C.J."/>
            <person name="Murat F."/>
            <person name="Staton S.E."/>
            <person name="Cottret L."/>
            <person name="Lelandais-Briere C."/>
            <person name="Owens G.L."/>
            <person name="Carrere S."/>
            <person name="Mayjonade B."/>
            <person name="Legrand L."/>
            <person name="Gill N."/>
            <person name="Kane N.C."/>
            <person name="Bowers J.E."/>
            <person name="Hubner S."/>
            <person name="Bellec A."/>
            <person name="Berard A."/>
            <person name="Berges H."/>
            <person name="Blanchet N."/>
            <person name="Boniface M.C."/>
            <person name="Brunel D."/>
            <person name="Catrice O."/>
            <person name="Chaidir N."/>
            <person name="Claudel C."/>
            <person name="Donnadieu C."/>
            <person name="Faraut T."/>
            <person name="Fievet G."/>
            <person name="Helmstetter N."/>
            <person name="King M."/>
            <person name="Knapp S.J."/>
            <person name="Lai Z."/>
            <person name="Le Paslier M.C."/>
            <person name="Lippi Y."/>
            <person name="Lorenzon L."/>
            <person name="Mandel J.R."/>
            <person name="Marage G."/>
            <person name="Marchand G."/>
            <person name="Marquand E."/>
            <person name="Bret-Mestries E."/>
            <person name="Morien E."/>
            <person name="Nambeesan S."/>
            <person name="Nguyen T."/>
            <person name="Pegot-Espagnet P."/>
            <person name="Pouilly N."/>
            <person name="Raftis F."/>
            <person name="Sallet E."/>
            <person name="Schiex T."/>
            <person name="Thomas J."/>
            <person name="Vandecasteele C."/>
            <person name="Vares D."/>
            <person name="Vear F."/>
            <person name="Vautrin S."/>
            <person name="Crespi M."/>
            <person name="Mangin B."/>
            <person name="Burke J.M."/>
            <person name="Salse J."/>
            <person name="Munos S."/>
            <person name="Vincourt P."/>
            <person name="Rieseberg L.H."/>
            <person name="Langlade N.B."/>
        </authorList>
    </citation>
    <scope>NUCLEOTIDE SEQUENCE [LARGE SCALE GENOMIC DNA]</scope>
    <source>
        <strain evidence="3">cv. SF193</strain>
    </source>
</reference>
<keyword evidence="3" id="KW-1185">Reference proteome</keyword>
<accession>A0A251UDU7</accession>
<dbReference type="PANTHER" id="PTHR33738:SF21">
    <property type="entry name" value="TPRXL"/>
    <property type="match status" value="1"/>
</dbReference>
<protein>
    <submittedName>
        <fullName evidence="2">Uncharacterized protein</fullName>
    </submittedName>
</protein>
<evidence type="ECO:0000313" key="2">
    <source>
        <dbReference type="EMBL" id="OTG21249.1"/>
    </source>
</evidence>
<proteinExistence type="predicted"/>
<name>A0A251UDU7_HELAN</name>
<dbReference type="EMBL" id="CM007896">
    <property type="protein sequence ID" value="OTG21249.1"/>
    <property type="molecule type" value="Genomic_DNA"/>
</dbReference>